<protein>
    <submittedName>
        <fullName evidence="2">Uncharacterized protein</fullName>
    </submittedName>
</protein>
<proteinExistence type="predicted"/>
<keyword evidence="1" id="KW-0812">Transmembrane</keyword>
<sequence>MKGPNKKYSIKAYYLPTKRIRTIIQVGVNADACCQTLREQGYTDPFEATEIIDDPTEAQMNYAVDLGIAIPPNATKQDVSVLIDFKLENDTVPKPGLVQFANEEGLYFSQYIGESALYNLIFNSLDHQSRVAFFIFSIHRWLVKGGVDNLNESPHKQHYLDFASENQDNDRLSKSINRYNGADLRDFGNVSLGGGEYYQGASKDTIAFKTAHQYLKSHGLVRIEPERAPVVKKNPVYQSQKRQTIAEVQREMNKGCLLSAVVLTMTGFLLFCIVSCAAN</sequence>
<keyword evidence="1" id="KW-0472">Membrane</keyword>
<keyword evidence="1" id="KW-1133">Transmembrane helix</keyword>
<comment type="caution">
    <text evidence="2">The sequence shown here is derived from an EMBL/GenBank/DDBJ whole genome shotgun (WGS) entry which is preliminary data.</text>
</comment>
<keyword evidence="3" id="KW-1185">Reference proteome</keyword>
<evidence type="ECO:0000256" key="1">
    <source>
        <dbReference type="SAM" id="Phobius"/>
    </source>
</evidence>
<dbReference type="EMBL" id="BMIA01000009">
    <property type="protein sequence ID" value="GGH55570.1"/>
    <property type="molecule type" value="Genomic_DNA"/>
</dbReference>
<organism evidence="2 3">
    <name type="scientific">Dyadobacter endophyticus</name>
    <dbReference type="NCBI Taxonomy" id="1749036"/>
    <lineage>
        <taxon>Bacteria</taxon>
        <taxon>Pseudomonadati</taxon>
        <taxon>Bacteroidota</taxon>
        <taxon>Cytophagia</taxon>
        <taxon>Cytophagales</taxon>
        <taxon>Spirosomataceae</taxon>
        <taxon>Dyadobacter</taxon>
    </lineage>
</organism>
<name>A0ABQ1ZAH1_9BACT</name>
<gene>
    <name evidence="2" type="ORF">GCM10007423_63240</name>
</gene>
<feature type="transmembrane region" description="Helical" evidence="1">
    <location>
        <begin position="257"/>
        <end position="278"/>
    </location>
</feature>
<accession>A0ABQ1ZAH1</accession>
<evidence type="ECO:0000313" key="3">
    <source>
        <dbReference type="Proteomes" id="UP000600214"/>
    </source>
</evidence>
<evidence type="ECO:0000313" key="2">
    <source>
        <dbReference type="EMBL" id="GGH55570.1"/>
    </source>
</evidence>
<dbReference type="RefSeq" id="WP_188939329.1">
    <property type="nucleotide sequence ID" value="NZ_BMIA01000009.1"/>
</dbReference>
<dbReference type="Proteomes" id="UP000600214">
    <property type="component" value="Unassembled WGS sequence"/>
</dbReference>
<reference evidence="3" key="1">
    <citation type="journal article" date="2019" name="Int. J. Syst. Evol. Microbiol.">
        <title>The Global Catalogue of Microorganisms (GCM) 10K type strain sequencing project: providing services to taxonomists for standard genome sequencing and annotation.</title>
        <authorList>
            <consortium name="The Broad Institute Genomics Platform"/>
            <consortium name="The Broad Institute Genome Sequencing Center for Infectious Disease"/>
            <person name="Wu L."/>
            <person name="Ma J."/>
        </authorList>
    </citation>
    <scope>NUCLEOTIDE SEQUENCE [LARGE SCALE GENOMIC DNA]</scope>
    <source>
        <strain evidence="3">CGMCC 1.15288</strain>
    </source>
</reference>